<reference evidence="2 3" key="1">
    <citation type="journal article" date="2024" name="Front Chem Biol">
        <title>Unveiling the potential of Daldinia eschscholtzii MFLUCC 19-0629 through bioactivity and bioinformatics studies for enhanced sustainable agriculture production.</title>
        <authorList>
            <person name="Brooks S."/>
            <person name="Weaver J.A."/>
            <person name="Klomchit A."/>
            <person name="Alharthi S.A."/>
            <person name="Onlamun T."/>
            <person name="Nurani R."/>
            <person name="Vong T.K."/>
            <person name="Alberti F."/>
            <person name="Greco C."/>
        </authorList>
    </citation>
    <scope>NUCLEOTIDE SEQUENCE [LARGE SCALE GENOMIC DNA]</scope>
    <source>
        <strain evidence="2">MFLUCC 19-0629</strain>
    </source>
</reference>
<proteinExistence type="predicted"/>
<evidence type="ECO:0000313" key="3">
    <source>
        <dbReference type="Proteomes" id="UP001369815"/>
    </source>
</evidence>
<accession>A0AAX6N0G8</accession>
<evidence type="ECO:0008006" key="4">
    <source>
        <dbReference type="Google" id="ProtNLM"/>
    </source>
</evidence>
<dbReference type="PANTHER" id="PTHR32387:SF0">
    <property type="entry name" value="PROTEIN NO VEIN"/>
    <property type="match status" value="1"/>
</dbReference>
<dbReference type="Proteomes" id="UP001369815">
    <property type="component" value="Unassembled WGS sequence"/>
</dbReference>
<evidence type="ECO:0000313" key="2">
    <source>
        <dbReference type="EMBL" id="KAK6958355.1"/>
    </source>
</evidence>
<gene>
    <name evidence="2" type="ORF">Daesc_001154</name>
</gene>
<keyword evidence="3" id="KW-1185">Reference proteome</keyword>
<dbReference type="NCBIfam" id="NF047352">
    <property type="entry name" value="P_loop_sacsin"/>
    <property type="match status" value="1"/>
</dbReference>
<dbReference type="InterPro" id="IPR052957">
    <property type="entry name" value="Auxin_embryo_med"/>
</dbReference>
<evidence type="ECO:0000256" key="1">
    <source>
        <dbReference type="SAM" id="MobiDB-lite"/>
    </source>
</evidence>
<dbReference type="SUPFAM" id="SSF55874">
    <property type="entry name" value="ATPase domain of HSP90 chaperone/DNA topoisomerase II/histidine kinase"/>
    <property type="match status" value="1"/>
</dbReference>
<feature type="compositionally biased region" description="Polar residues" evidence="1">
    <location>
        <begin position="1362"/>
        <end position="1388"/>
    </location>
</feature>
<name>A0AAX6N0G8_9PEZI</name>
<dbReference type="EMBL" id="JBANMG010000001">
    <property type="protein sequence ID" value="KAK6958355.1"/>
    <property type="molecule type" value="Genomic_DNA"/>
</dbReference>
<organism evidence="2 3">
    <name type="scientific">Daldinia eschscholtzii</name>
    <dbReference type="NCBI Taxonomy" id="292717"/>
    <lineage>
        <taxon>Eukaryota</taxon>
        <taxon>Fungi</taxon>
        <taxon>Dikarya</taxon>
        <taxon>Ascomycota</taxon>
        <taxon>Pezizomycotina</taxon>
        <taxon>Sordariomycetes</taxon>
        <taxon>Xylariomycetidae</taxon>
        <taxon>Xylariales</taxon>
        <taxon>Hypoxylaceae</taxon>
        <taxon>Daldinia</taxon>
    </lineage>
</organism>
<protein>
    <recommendedName>
        <fullName evidence="4">Protein NO VEIN C-terminal domain-containing protein</fullName>
    </recommendedName>
</protein>
<feature type="region of interest" description="Disordered" evidence="1">
    <location>
        <begin position="1350"/>
        <end position="1393"/>
    </location>
</feature>
<dbReference type="InterPro" id="IPR036890">
    <property type="entry name" value="HATPase_C_sf"/>
</dbReference>
<comment type="caution">
    <text evidence="2">The sequence shown here is derived from an EMBL/GenBank/DDBJ whole genome shotgun (WGS) entry which is preliminary data.</text>
</comment>
<sequence length="1684" mass="192498">MASYSVSGREAARRLVQNIAKEHGYLGEEVYATMTPETRRTVQEAFLMAYKLIGASVLTLAKNLYTKDVRWIFELLQNAEDNEFSRAASSGSVPYVSFKAYKDRVVVECNEDGFTEENLRAICKVGESSKIGAQGYIGEKGIGFKSVFKAAWKVHIQSGYYSFTFTHRKGDSGMGMISPEWCEPAEDMPIPLTRITLFLHPNGVPGTEDARRQNILNQLNELKPTMLLFLKKLKKIEVRTNDDDENEISRRLLSISEDSQSTVRILNQVSTENGSTTNKREQYHIEQLIARNLSQNENRTYTPQEEALRVYGTAPVVLAFPLSDEYEPIIEQQEIFAFLPVRREGFSFLIHSDFVTQANREDIVTTSLRNIQLLDYLADAFVASVEVFCVHSTLRFTWMRYLPKLADYPWDPFWLKLVKKIKDRICSEYIMISRHSGIRRKISQTRRIRQNMLDRHKLPLFEDFPGLEALYLSDRYKPSDLRLLQDYGLNYLRMVEWLRLVERDLSSDTSRMRSMGTDIDWHARVARTLGQPFINKQQKETSIIKSLELIPLIDGKWVSSDEANVYFATTPDGFRIPTDLGFHLIDPNATDVHERKQLFLHLGAEYASVDDVRVKIIQRYGGREPNGINYKTSLSHLEFLYLTHDQASASPSVETYSKLWLYDEDGYWHPLARHTSYSDIGFREIYLSIAEHSDDPDETNETDVCDGIGQQIYRDPFYFIRKDYFRDGPRQATEHDLTWREWLRTCLGIRNYARLVNRNGSGLSVECILSSVYIRCEFLNLLKQSWASEKDRLTRELKTKLGQRIVQGQNSLYEFPIARGYLPSPMLLKIHGEFKQEGEMFPFFELGEESGSLSEWEFLHDLGAKSDPDLKFDLEILTSKLELYEEDPTAQAERSKSGGRLQYVIPTEKNQKPNFAKPSECILDGTMGMETVYPVIPLYKAQLGDSIPGFSALKEFFQETLKIPKCSWKHIVEELKHLKESDSVELYDKSGDLYSELSTMRLSSASLEEMKNAFKEDALVFADVGPQKWHKAPQCLWCAPSPIRGRVNLSDLYDKKLERFFIEKLGVRTLDAGVVYNELLELNPEETTVQQAKDLLWTFNSQIELNPPDKPPDGLLERRILPVREVGGQITLTSAATDFGIVNRRKLGDIFHDRVKILDFTVNEVVKLKPLIKWAGIENRYLSRSIQETSVLDPGFKVPISDPTEDIRRKAYGLLRIAAHFQSPRIVGDGQELYDLLRNSCTWETQNISTTLVLSIGSETVSQVIDRGLVHIDDTDGLEIYVPHDEDLRDQAYLSILPNRLAKWIMTDPITKLKNEIDSSMALLIHGVLMAKPRKVDYYLTENGIVEVTIPEQDDQEDAIPRQSTPTLASSPTAVGPSTPSTPRTLRSPSVEPITPLFENDFIRESIETPATEYTPRSAHGEGSARYHPSSSQESPSPDPFTTPTAEQRTRATEEYRGLLSQVVRIAKSSRLLSEALDLHELLDAISSNNVNNRVFNEYNLFNALFGGGMPQIERDKRVGAAGELFVFELLSSMNPSLRGFTRANWTSTIRRYVTVHPDYEDMSAWSGIETSDLEYEDVDGRLTAVLISKGHLRSEWRGLRPKYYIEVKTTPGARDAPFFMSDAQYHKMKRLCTNESLYVIFRVSDLYTGGLTVDIYVDPVKLANEGRLVFTADKWTVKPVLRF</sequence>
<dbReference type="PANTHER" id="PTHR32387">
    <property type="entry name" value="WU:FJ29H11"/>
    <property type="match status" value="1"/>
</dbReference>
<feature type="region of interest" description="Disordered" evidence="1">
    <location>
        <begin position="1411"/>
        <end position="1454"/>
    </location>
</feature>
<dbReference type="Gene3D" id="3.30.565.10">
    <property type="entry name" value="Histidine kinase-like ATPase, C-terminal domain"/>
    <property type="match status" value="1"/>
</dbReference>